<feature type="repeat" description="WD" evidence="3">
    <location>
        <begin position="129"/>
        <end position="164"/>
    </location>
</feature>
<evidence type="ECO:0000313" key="4">
    <source>
        <dbReference type="EMBL" id="KIK41789.1"/>
    </source>
</evidence>
<dbReference type="STRING" id="930992.A0A0D0AV50"/>
<evidence type="ECO:0000256" key="2">
    <source>
        <dbReference type="ARBA" id="ARBA00022737"/>
    </source>
</evidence>
<keyword evidence="1 3" id="KW-0853">WD repeat</keyword>
<dbReference type="OrthoDB" id="2690521at2759"/>
<dbReference type="PROSITE" id="PS50294">
    <property type="entry name" value="WD_REPEATS_REGION"/>
    <property type="match status" value="2"/>
</dbReference>
<name>A0A0D0AV50_9AGAM</name>
<reference evidence="5" key="2">
    <citation type="submission" date="2015-01" db="EMBL/GenBank/DDBJ databases">
        <title>Evolutionary Origins and Diversification of the Mycorrhizal Mutualists.</title>
        <authorList>
            <consortium name="DOE Joint Genome Institute"/>
            <consortium name="Mycorrhizal Genomics Consortium"/>
            <person name="Kohler A."/>
            <person name="Kuo A."/>
            <person name="Nagy L.G."/>
            <person name="Floudas D."/>
            <person name="Copeland A."/>
            <person name="Barry K.W."/>
            <person name="Cichocki N."/>
            <person name="Veneault-Fourrey C."/>
            <person name="LaButti K."/>
            <person name="Lindquist E.A."/>
            <person name="Lipzen A."/>
            <person name="Lundell T."/>
            <person name="Morin E."/>
            <person name="Murat C."/>
            <person name="Riley R."/>
            <person name="Ohm R."/>
            <person name="Sun H."/>
            <person name="Tunlid A."/>
            <person name="Henrissat B."/>
            <person name="Grigoriev I.V."/>
            <person name="Hibbett D.S."/>
            <person name="Martin F."/>
        </authorList>
    </citation>
    <scope>NUCLEOTIDE SEQUENCE [LARGE SCALE GENOMIC DNA]</scope>
    <source>
        <strain evidence="5">UH-Slu-Lm8-n1</strain>
    </source>
</reference>
<accession>A0A0D0AV50</accession>
<feature type="repeat" description="WD" evidence="3">
    <location>
        <begin position="86"/>
        <end position="127"/>
    </location>
</feature>
<dbReference type="PANTHER" id="PTHR19879:SF9">
    <property type="entry name" value="TRANSCRIPTION INITIATION FACTOR TFIID SUBUNIT 5"/>
    <property type="match status" value="1"/>
</dbReference>
<dbReference type="Gene3D" id="1.25.40.10">
    <property type="entry name" value="Tetratricopeptide repeat domain"/>
    <property type="match status" value="1"/>
</dbReference>
<dbReference type="AlphaFoldDB" id="A0A0D0AV50"/>
<dbReference type="EMBL" id="KN835258">
    <property type="protein sequence ID" value="KIK41789.1"/>
    <property type="molecule type" value="Genomic_DNA"/>
</dbReference>
<reference evidence="4 5" key="1">
    <citation type="submission" date="2014-04" db="EMBL/GenBank/DDBJ databases">
        <authorList>
            <consortium name="DOE Joint Genome Institute"/>
            <person name="Kuo A."/>
            <person name="Ruytinx J."/>
            <person name="Rineau F."/>
            <person name="Colpaert J."/>
            <person name="Kohler A."/>
            <person name="Nagy L.G."/>
            <person name="Floudas D."/>
            <person name="Copeland A."/>
            <person name="Barry K.W."/>
            <person name="Cichocki N."/>
            <person name="Veneault-Fourrey C."/>
            <person name="LaButti K."/>
            <person name="Lindquist E.A."/>
            <person name="Lipzen A."/>
            <person name="Lundell T."/>
            <person name="Morin E."/>
            <person name="Murat C."/>
            <person name="Sun H."/>
            <person name="Tunlid A."/>
            <person name="Henrissat B."/>
            <person name="Grigoriev I.V."/>
            <person name="Hibbett D.S."/>
            <person name="Martin F."/>
            <person name="Nordberg H.P."/>
            <person name="Cantor M.N."/>
            <person name="Hua S.X."/>
        </authorList>
    </citation>
    <scope>NUCLEOTIDE SEQUENCE [LARGE SCALE GENOMIC DNA]</scope>
    <source>
        <strain evidence="4 5">UH-Slu-Lm8-n1</strain>
    </source>
</reference>
<dbReference type="PROSITE" id="PS00678">
    <property type="entry name" value="WD_REPEATS_1"/>
    <property type="match status" value="1"/>
</dbReference>
<dbReference type="Pfam" id="PF00400">
    <property type="entry name" value="WD40"/>
    <property type="match status" value="7"/>
</dbReference>
<gene>
    <name evidence="4" type="ORF">CY34DRAFT_805667</name>
</gene>
<keyword evidence="2" id="KW-0677">Repeat</keyword>
<dbReference type="SMART" id="SM00320">
    <property type="entry name" value="WD40"/>
    <property type="match status" value="7"/>
</dbReference>
<dbReference type="InterPro" id="IPR019775">
    <property type="entry name" value="WD40_repeat_CS"/>
</dbReference>
<dbReference type="SUPFAM" id="SSF50978">
    <property type="entry name" value="WD40 repeat-like"/>
    <property type="match status" value="1"/>
</dbReference>
<dbReference type="PROSITE" id="PS50082">
    <property type="entry name" value="WD_REPEATS_2"/>
    <property type="match status" value="5"/>
</dbReference>
<dbReference type="InParanoid" id="A0A0D0AV50"/>
<protein>
    <recommendedName>
        <fullName evidence="6">WD40 repeat-like protein</fullName>
    </recommendedName>
</protein>
<dbReference type="Gene3D" id="2.130.10.10">
    <property type="entry name" value="YVTN repeat-like/Quinoprotein amine dehydrogenase"/>
    <property type="match status" value="2"/>
</dbReference>
<keyword evidence="5" id="KW-1185">Reference proteome</keyword>
<dbReference type="InterPro" id="IPR015943">
    <property type="entry name" value="WD40/YVTN_repeat-like_dom_sf"/>
</dbReference>
<feature type="repeat" description="WD" evidence="3">
    <location>
        <begin position="261"/>
        <end position="302"/>
    </location>
</feature>
<evidence type="ECO:0000313" key="5">
    <source>
        <dbReference type="Proteomes" id="UP000054485"/>
    </source>
</evidence>
<feature type="repeat" description="WD" evidence="3">
    <location>
        <begin position="43"/>
        <end position="85"/>
    </location>
</feature>
<evidence type="ECO:0000256" key="3">
    <source>
        <dbReference type="PROSITE-ProRule" id="PRU00221"/>
    </source>
</evidence>
<sequence>MQPSACKRPQSEAPPSLPQLYPTGPNFYQMAQLSPSTMPVRVFEDHKTRVSAVTVLPDGRRMVTSSNAWHSLRLWDLKDGVVLKKMAGHRANVRALAVSRDGRLIASGDENGELIVWHGDTGDSLVPAIKAHTEKIYSLDFSSDGSMLASGSWDDTTKLWNTTTWQPSGEPISCGADVNCIRYSPSSKLLAIATDHDIQVHDLSTRVRVARFTGHAVNDPIYNYSLAWMPDATRLLSAGSHTDYNIRVWDALTWEQVSDLCTGHTGTINSIVVDTSGTLLASASSDRCVRLLRLSDLPMKHSGNVHCAAFSVDGRHILSGGDDMKISEWELPKGLSPAQGSDFKILVMNTTARNACIIGDLPTAIQLFTQQIDADPDDFDSYAKRSFVMARQVAWNDALQDATKSVSIEPSLMGYISKGLALCGKQQVHDAMAAFDLAFTFTNADPKTTHFLFLIKAIASFNANACERTVLPVQELAARPNADPLACRVVEAYMRVQLGTIAMGDGLHRDAAGHFTAAVNAGIFFSKLDVHSTYEDFVVLFGWDLKSLWQTANQQRCHALVRSGKVGAAFEAYRYMMEMSDEPTKAIFRAWVPALDEG</sequence>
<dbReference type="PANTHER" id="PTHR19879">
    <property type="entry name" value="TRANSCRIPTION INITIATION FACTOR TFIID"/>
    <property type="match status" value="1"/>
</dbReference>
<dbReference type="SUPFAM" id="SSF48452">
    <property type="entry name" value="TPR-like"/>
    <property type="match status" value="1"/>
</dbReference>
<proteinExistence type="predicted"/>
<dbReference type="InterPro" id="IPR001680">
    <property type="entry name" value="WD40_rpt"/>
</dbReference>
<dbReference type="InterPro" id="IPR036322">
    <property type="entry name" value="WD40_repeat_dom_sf"/>
</dbReference>
<dbReference type="Proteomes" id="UP000054485">
    <property type="component" value="Unassembled WGS sequence"/>
</dbReference>
<dbReference type="HOGENOM" id="CLU_028915_0_0_1"/>
<dbReference type="InterPro" id="IPR011990">
    <property type="entry name" value="TPR-like_helical_dom_sf"/>
</dbReference>
<dbReference type="CDD" id="cd00200">
    <property type="entry name" value="WD40"/>
    <property type="match status" value="1"/>
</dbReference>
<feature type="repeat" description="WD" evidence="3">
    <location>
        <begin position="298"/>
        <end position="331"/>
    </location>
</feature>
<organism evidence="4 5">
    <name type="scientific">Suillus luteus UH-Slu-Lm8-n1</name>
    <dbReference type="NCBI Taxonomy" id="930992"/>
    <lineage>
        <taxon>Eukaryota</taxon>
        <taxon>Fungi</taxon>
        <taxon>Dikarya</taxon>
        <taxon>Basidiomycota</taxon>
        <taxon>Agaricomycotina</taxon>
        <taxon>Agaricomycetes</taxon>
        <taxon>Agaricomycetidae</taxon>
        <taxon>Boletales</taxon>
        <taxon>Suillineae</taxon>
        <taxon>Suillaceae</taxon>
        <taxon>Suillus</taxon>
    </lineage>
</organism>
<evidence type="ECO:0008006" key="6">
    <source>
        <dbReference type="Google" id="ProtNLM"/>
    </source>
</evidence>
<evidence type="ECO:0000256" key="1">
    <source>
        <dbReference type="ARBA" id="ARBA00022574"/>
    </source>
</evidence>